<sequence>MRICTAMLISALSGVMVFSAAACPLGTHPVGGEGSHYKGGHCTKRAAEYTRDAPEATHRSVKQTDKTSRNDRKHKKDSTHTNNKKSEASESRLNKKENE</sequence>
<feature type="region of interest" description="Disordered" evidence="1">
    <location>
        <begin position="49"/>
        <end position="99"/>
    </location>
</feature>
<evidence type="ECO:0000256" key="1">
    <source>
        <dbReference type="SAM" id="MobiDB-lite"/>
    </source>
</evidence>
<feature type="chain" id="PRO_5044329910" description="Lipoprotein" evidence="2">
    <location>
        <begin position="23"/>
        <end position="99"/>
    </location>
</feature>
<organism evidence="3 4">
    <name type="scientific">Enterobacter cancerogenus</name>
    <dbReference type="NCBI Taxonomy" id="69218"/>
    <lineage>
        <taxon>Bacteria</taxon>
        <taxon>Pseudomonadati</taxon>
        <taxon>Pseudomonadota</taxon>
        <taxon>Gammaproteobacteria</taxon>
        <taxon>Enterobacterales</taxon>
        <taxon>Enterobacteriaceae</taxon>
        <taxon>Enterobacter</taxon>
        <taxon>Enterobacter cloacae complex</taxon>
    </lineage>
</organism>
<feature type="signal peptide" evidence="2">
    <location>
        <begin position="1"/>
        <end position="22"/>
    </location>
</feature>
<evidence type="ECO:0000313" key="4">
    <source>
        <dbReference type="Proteomes" id="UP000306327"/>
    </source>
</evidence>
<comment type="caution">
    <text evidence="3">The sequence shown here is derived from an EMBL/GenBank/DDBJ whole genome shotgun (WGS) entry which is preliminary data.</text>
</comment>
<dbReference type="EMBL" id="QGAL01000017">
    <property type="protein sequence ID" value="TKK12446.1"/>
    <property type="molecule type" value="Genomic_DNA"/>
</dbReference>
<name>A0AB38NZA5_9ENTR</name>
<reference evidence="3 4" key="1">
    <citation type="journal article" date="2019" name="Sci. Rep.">
        <title>Differences in resource use lead to coexistence of seed-transmitted microbial populations.</title>
        <authorList>
            <person name="Torres-Cortes G."/>
            <person name="Garcia B.J."/>
            <person name="Compant S."/>
            <person name="Rezki S."/>
            <person name="Jones P."/>
            <person name="Preveaux A."/>
            <person name="Briand M."/>
            <person name="Roulet A."/>
            <person name="Bouchez O."/>
            <person name="Jacobson D."/>
            <person name="Barret M."/>
        </authorList>
    </citation>
    <scope>NUCLEOTIDE SEQUENCE [LARGE SCALE GENOMIC DNA]</scope>
    <source>
        <strain evidence="3 4">CFBP13530</strain>
    </source>
</reference>
<keyword evidence="2" id="KW-0732">Signal</keyword>
<feature type="compositionally biased region" description="Basic and acidic residues" evidence="1">
    <location>
        <begin position="49"/>
        <end position="70"/>
    </location>
</feature>
<dbReference type="AlphaFoldDB" id="A0AB38NZA5"/>
<evidence type="ECO:0008006" key="5">
    <source>
        <dbReference type="Google" id="ProtNLM"/>
    </source>
</evidence>
<dbReference type="Proteomes" id="UP000306327">
    <property type="component" value="Unassembled WGS sequence"/>
</dbReference>
<feature type="compositionally biased region" description="Basic and acidic residues" evidence="1">
    <location>
        <begin position="84"/>
        <end position="99"/>
    </location>
</feature>
<protein>
    <recommendedName>
        <fullName evidence="5">Lipoprotein</fullName>
    </recommendedName>
</protein>
<gene>
    <name evidence="3" type="ORF">EcCFBP13530_23700</name>
</gene>
<evidence type="ECO:0000313" key="3">
    <source>
        <dbReference type="EMBL" id="TKK12446.1"/>
    </source>
</evidence>
<dbReference type="PROSITE" id="PS51257">
    <property type="entry name" value="PROKAR_LIPOPROTEIN"/>
    <property type="match status" value="1"/>
</dbReference>
<proteinExistence type="predicted"/>
<evidence type="ECO:0000256" key="2">
    <source>
        <dbReference type="SAM" id="SignalP"/>
    </source>
</evidence>
<accession>A0AB38NZA5</accession>